<sequence length="356" mass="40523">MAAALRAFRLRRPGTAQKFGAAATSLRGLLRKGCRLLQLPLAGSRLCLYEDGTELSDAFFRTLPPQTELVLLRPGESWQGCECGAGGVGGGLRGLLTAPLRPAGCGDLERFLGALYGRADAVVEAARRLLEDERAPRRQRLLADLIHNLSGDSAAERRDEDGTWFEGLEARFKNKSSYMRYSCESRIRSYMKEFSNFISNVHPTARDAYRRILDLMSDRLKSVKYNGSYFDRTEEEAAARLCTREGWFSCQGPFDQDDCPCKHSINPYGNRESRILFSTWNLDHIIEKKRSVVPELAEAVKTRDGREVNWEYFYQLLFTVNNLKLVHIACHKKTNHNLSCDKTKIYRKRKQTHEIS</sequence>
<evidence type="ECO:0000313" key="14">
    <source>
        <dbReference type="Proteomes" id="UP000522663"/>
    </source>
</evidence>
<evidence type="ECO:0000256" key="8">
    <source>
        <dbReference type="ARBA" id="ARBA00053660"/>
    </source>
</evidence>
<dbReference type="AlphaFoldDB" id="A0A7K9Y1V2"/>
<dbReference type="OrthoDB" id="9943677at2759"/>
<gene>
    <name evidence="13" type="primary">Dffb</name>
    <name evidence="13" type="ORF">ODOGUJ_R09381</name>
</gene>
<evidence type="ECO:0000313" key="13">
    <source>
        <dbReference type="EMBL" id="NXJ03548.1"/>
    </source>
</evidence>
<dbReference type="InterPro" id="IPR003508">
    <property type="entry name" value="CIDE-N_dom"/>
</dbReference>
<evidence type="ECO:0000256" key="5">
    <source>
        <dbReference type="ARBA" id="ARBA00022722"/>
    </source>
</evidence>
<dbReference type="GO" id="GO:0005737">
    <property type="term" value="C:cytoplasm"/>
    <property type="evidence" value="ECO:0007669"/>
    <property type="project" value="UniProtKB-SubCell"/>
</dbReference>
<reference evidence="13 14" key="1">
    <citation type="submission" date="2019-09" db="EMBL/GenBank/DDBJ databases">
        <title>Bird 10,000 Genomes (B10K) Project - Family phase.</title>
        <authorList>
            <person name="Zhang G."/>
        </authorList>
    </citation>
    <scope>NUCLEOTIDE SEQUENCE [LARGE SCALE GENOMIC DNA]</scope>
    <source>
        <strain evidence="13">B10K-DU-001-53</strain>
        <tissue evidence="13">Muscle</tissue>
    </source>
</reference>
<feature type="domain" description="CIDE-N" evidence="12">
    <location>
        <begin position="4"/>
        <end position="80"/>
    </location>
</feature>
<keyword evidence="7" id="KW-0539">Nucleus</keyword>
<dbReference type="Gene3D" id="3.10.20.10">
    <property type="match status" value="1"/>
</dbReference>
<dbReference type="EMBL" id="VXAB01000421">
    <property type="protein sequence ID" value="NXJ03548.1"/>
    <property type="molecule type" value="Genomic_DNA"/>
</dbReference>
<dbReference type="GO" id="GO:0004520">
    <property type="term" value="F:DNA endonuclease activity"/>
    <property type="evidence" value="ECO:0007669"/>
    <property type="project" value="InterPro"/>
</dbReference>
<evidence type="ECO:0000256" key="6">
    <source>
        <dbReference type="ARBA" id="ARBA00022801"/>
    </source>
</evidence>
<keyword evidence="6" id="KW-0378">Hydrolase</keyword>
<evidence type="ECO:0000256" key="1">
    <source>
        <dbReference type="ARBA" id="ARBA00004123"/>
    </source>
</evidence>
<dbReference type="GO" id="GO:0006309">
    <property type="term" value="P:apoptotic DNA fragmentation"/>
    <property type="evidence" value="ECO:0007669"/>
    <property type="project" value="InterPro"/>
</dbReference>
<keyword evidence="14" id="KW-1185">Reference proteome</keyword>
<dbReference type="Pfam" id="PF02017">
    <property type="entry name" value="CIDE-N"/>
    <property type="match status" value="1"/>
</dbReference>
<feature type="non-terminal residue" evidence="13">
    <location>
        <position position="356"/>
    </location>
</feature>
<dbReference type="InterPro" id="IPR039729">
    <property type="entry name" value="DFF40"/>
</dbReference>
<dbReference type="FunFam" id="3.10.20.10:FF:000006">
    <property type="entry name" value="DNA fragmentation factor subunit beta"/>
    <property type="match status" value="1"/>
</dbReference>
<evidence type="ECO:0000259" key="12">
    <source>
        <dbReference type="PROSITE" id="PS51135"/>
    </source>
</evidence>
<dbReference type="SMART" id="SM00266">
    <property type="entry name" value="CAD"/>
    <property type="match status" value="1"/>
</dbReference>
<proteinExistence type="predicted"/>
<dbReference type="InterPro" id="IPR015311">
    <property type="entry name" value="DFF40_C"/>
</dbReference>
<accession>A0A7K9Y1V2</accession>
<name>A0A7K9Y1V2_9GALL</name>
<protein>
    <recommendedName>
        <fullName evidence="10">DNA fragmentation factor subunit beta</fullName>
    </recommendedName>
</protein>
<keyword evidence="5" id="KW-0540">Nuclease</keyword>
<dbReference type="PANTHER" id="PTHR13067:SF2">
    <property type="entry name" value="CASPASE-ACTIVATED DNASE"/>
    <property type="match status" value="1"/>
</dbReference>
<dbReference type="Gene3D" id="6.10.140.170">
    <property type="match status" value="1"/>
</dbReference>
<feature type="non-terminal residue" evidence="13">
    <location>
        <position position="1"/>
    </location>
</feature>
<dbReference type="PANTHER" id="PTHR13067">
    <property type="entry name" value="CASPASE-ACTIVATED DNASE"/>
    <property type="match status" value="1"/>
</dbReference>
<evidence type="ECO:0000256" key="9">
    <source>
        <dbReference type="ARBA" id="ARBA00064007"/>
    </source>
</evidence>
<dbReference type="SUPFAM" id="SSF54277">
    <property type="entry name" value="CAD &amp; PB1 domains"/>
    <property type="match status" value="1"/>
</dbReference>
<dbReference type="SUPFAM" id="SSF54060">
    <property type="entry name" value="His-Me finger endonucleases"/>
    <property type="match status" value="1"/>
</dbReference>
<comment type="subunit">
    <text evidence="9">Heterodimer of DFFA and DFFB. Interacts with H1-1.</text>
</comment>
<dbReference type="Proteomes" id="UP000522663">
    <property type="component" value="Unassembled WGS sequence"/>
</dbReference>
<comment type="function">
    <text evidence="8">Nuclease that induces DNA fragmentation and chromatin condensation during apoptosis. Degrades naked DNA and induces apoptotic morphology.</text>
</comment>
<keyword evidence="3" id="KW-0963">Cytoplasm</keyword>
<comment type="subcellular location">
    <subcellularLocation>
        <location evidence="2">Cytoplasm</location>
    </subcellularLocation>
    <subcellularLocation>
        <location evidence="1">Nucleus</location>
    </subcellularLocation>
</comment>
<keyword evidence="4 11" id="KW-0053">Apoptosis</keyword>
<dbReference type="GO" id="GO:0005634">
    <property type="term" value="C:nucleus"/>
    <property type="evidence" value="ECO:0007669"/>
    <property type="project" value="UniProtKB-SubCell"/>
</dbReference>
<dbReference type="PROSITE" id="PS51135">
    <property type="entry name" value="CIDE_N"/>
    <property type="match status" value="1"/>
</dbReference>
<evidence type="ECO:0000256" key="7">
    <source>
        <dbReference type="ARBA" id="ARBA00023242"/>
    </source>
</evidence>
<evidence type="ECO:0000256" key="4">
    <source>
        <dbReference type="ARBA" id="ARBA00022703"/>
    </source>
</evidence>
<dbReference type="Pfam" id="PF09230">
    <property type="entry name" value="DFF40"/>
    <property type="match status" value="1"/>
</dbReference>
<evidence type="ECO:0000256" key="3">
    <source>
        <dbReference type="ARBA" id="ARBA00022490"/>
    </source>
</evidence>
<evidence type="ECO:0000256" key="2">
    <source>
        <dbReference type="ARBA" id="ARBA00004496"/>
    </source>
</evidence>
<organism evidence="13 14">
    <name type="scientific">Odontophorus gujanensis</name>
    <name type="common">marbled wood quail</name>
    <dbReference type="NCBI Taxonomy" id="886794"/>
    <lineage>
        <taxon>Eukaryota</taxon>
        <taxon>Metazoa</taxon>
        <taxon>Chordata</taxon>
        <taxon>Craniata</taxon>
        <taxon>Vertebrata</taxon>
        <taxon>Euteleostomi</taxon>
        <taxon>Archelosauria</taxon>
        <taxon>Archosauria</taxon>
        <taxon>Dinosauria</taxon>
        <taxon>Saurischia</taxon>
        <taxon>Theropoda</taxon>
        <taxon>Coelurosauria</taxon>
        <taxon>Aves</taxon>
        <taxon>Neognathae</taxon>
        <taxon>Galloanserae</taxon>
        <taxon>Galliformes</taxon>
        <taxon>Odontophoridae</taxon>
        <taxon>Odontophorus</taxon>
    </lineage>
</organism>
<comment type="caution">
    <text evidence="13">The sequence shown here is derived from an EMBL/GenBank/DDBJ whole genome shotgun (WGS) entry which is preliminary data.</text>
</comment>
<dbReference type="InterPro" id="IPR044925">
    <property type="entry name" value="His-Me_finger_sf"/>
</dbReference>
<evidence type="ECO:0000256" key="10">
    <source>
        <dbReference type="ARBA" id="ARBA00069517"/>
    </source>
</evidence>
<dbReference type="GO" id="GO:0016787">
    <property type="term" value="F:hydrolase activity"/>
    <property type="evidence" value="ECO:0007669"/>
    <property type="project" value="UniProtKB-KW"/>
</dbReference>
<evidence type="ECO:0000256" key="11">
    <source>
        <dbReference type="PROSITE-ProRule" id="PRU00447"/>
    </source>
</evidence>